<evidence type="ECO:0000256" key="5">
    <source>
        <dbReference type="ARBA" id="ARBA00022475"/>
    </source>
</evidence>
<dbReference type="InterPro" id="IPR039421">
    <property type="entry name" value="Type_1_exporter"/>
</dbReference>
<dbReference type="InterPro" id="IPR027417">
    <property type="entry name" value="P-loop_NTPase"/>
</dbReference>
<keyword evidence="5" id="KW-1003">Cell membrane</keyword>
<accession>A0A8J1YCP1</accession>
<feature type="region of interest" description="Disordered" evidence="20">
    <location>
        <begin position="727"/>
        <end position="752"/>
    </location>
</feature>
<evidence type="ECO:0000256" key="8">
    <source>
        <dbReference type="ARBA" id="ARBA00022741"/>
    </source>
</evidence>
<proteinExistence type="inferred from homology"/>
<keyword evidence="11" id="KW-1278">Translocase</keyword>
<evidence type="ECO:0000256" key="7">
    <source>
        <dbReference type="ARBA" id="ARBA00022737"/>
    </source>
</evidence>
<dbReference type="PANTHER" id="PTHR43394:SF27">
    <property type="entry name" value="ATP-DEPENDENT TRANSLOCASE ABCB1-LIKE"/>
    <property type="match status" value="1"/>
</dbReference>
<evidence type="ECO:0000256" key="3">
    <source>
        <dbReference type="ARBA" id="ARBA00012191"/>
    </source>
</evidence>
<protein>
    <recommendedName>
        <fullName evidence="17">ATP-binding cassette sub-family B member 5</fullName>
        <ecNumber evidence="3">7.6.2.2</ecNumber>
    </recommendedName>
    <alternativeName>
        <fullName evidence="19">ABCB5 P-gp</fullName>
    </alternativeName>
    <alternativeName>
        <fullName evidence="18">p-glycoprotein ABCB5</fullName>
    </alternativeName>
</protein>
<dbReference type="Pfam" id="PF00664">
    <property type="entry name" value="ABC_membrane"/>
    <property type="match status" value="2"/>
</dbReference>
<feature type="transmembrane region" description="Helical" evidence="21">
    <location>
        <begin position="783"/>
        <end position="807"/>
    </location>
</feature>
<feature type="transmembrane region" description="Helical" evidence="21">
    <location>
        <begin position="907"/>
        <end position="925"/>
    </location>
</feature>
<evidence type="ECO:0000256" key="9">
    <source>
        <dbReference type="ARBA" id="ARBA00022782"/>
    </source>
</evidence>
<keyword evidence="8" id="KW-0547">Nucleotide-binding</keyword>
<gene>
    <name evidence="22" type="ORF">OFUS_LOCUS26775</name>
</gene>
<feature type="transmembrane region" description="Helical" evidence="21">
    <location>
        <begin position="237"/>
        <end position="257"/>
    </location>
</feature>
<feature type="transmembrane region" description="Helical" evidence="21">
    <location>
        <begin position="1045"/>
        <end position="1063"/>
    </location>
</feature>
<dbReference type="FunFam" id="3.40.50.300:FF:000479">
    <property type="entry name" value="Multidrug resistance protein 1A"/>
    <property type="match status" value="1"/>
</dbReference>
<dbReference type="Proteomes" id="UP000749559">
    <property type="component" value="Unassembled WGS sequence"/>
</dbReference>
<feature type="region of interest" description="Disordered" evidence="20">
    <location>
        <begin position="1"/>
        <end position="79"/>
    </location>
</feature>
<evidence type="ECO:0000256" key="6">
    <source>
        <dbReference type="ARBA" id="ARBA00022692"/>
    </source>
</evidence>
<keyword evidence="6 21" id="KW-0812">Transmembrane</keyword>
<evidence type="ECO:0000256" key="11">
    <source>
        <dbReference type="ARBA" id="ARBA00022967"/>
    </source>
</evidence>
<dbReference type="PROSITE" id="PS00211">
    <property type="entry name" value="ABC_TRANSPORTER_1"/>
    <property type="match status" value="2"/>
</dbReference>
<keyword evidence="23" id="KW-1185">Reference proteome</keyword>
<feature type="transmembrane region" description="Helical" evidence="21">
    <location>
        <begin position="263"/>
        <end position="286"/>
    </location>
</feature>
<dbReference type="EMBL" id="CAIIXF020000288">
    <property type="protein sequence ID" value="CAH1803157.1"/>
    <property type="molecule type" value="Genomic_DNA"/>
</dbReference>
<keyword evidence="14" id="KW-0325">Glycoprotein</keyword>
<dbReference type="GO" id="GO:0005524">
    <property type="term" value="F:ATP binding"/>
    <property type="evidence" value="ECO:0007669"/>
    <property type="project" value="UniProtKB-KW"/>
</dbReference>
<dbReference type="SMART" id="SM00382">
    <property type="entry name" value="AAA"/>
    <property type="match status" value="2"/>
</dbReference>
<dbReference type="GO" id="GO:0015421">
    <property type="term" value="F:ABC-type oligopeptide transporter activity"/>
    <property type="evidence" value="ECO:0007669"/>
    <property type="project" value="TreeGrafter"/>
</dbReference>
<feature type="transmembrane region" description="Helical" evidence="21">
    <location>
        <begin position="375"/>
        <end position="398"/>
    </location>
</feature>
<dbReference type="Gene3D" id="3.40.50.300">
    <property type="entry name" value="P-loop containing nucleotide triphosphate hydrolases"/>
    <property type="match status" value="2"/>
</dbReference>
<evidence type="ECO:0000256" key="10">
    <source>
        <dbReference type="ARBA" id="ARBA00022840"/>
    </source>
</evidence>
<dbReference type="GO" id="GO:0008559">
    <property type="term" value="F:ABC-type xenobiotic transporter activity"/>
    <property type="evidence" value="ECO:0007669"/>
    <property type="project" value="UniProtKB-EC"/>
</dbReference>
<dbReference type="GO" id="GO:0005886">
    <property type="term" value="C:plasma membrane"/>
    <property type="evidence" value="ECO:0007669"/>
    <property type="project" value="UniProtKB-SubCell"/>
</dbReference>
<dbReference type="FunFam" id="1.20.1560.10:FF:000018">
    <property type="entry name" value="ATP-binding cassette subfamily B member 11"/>
    <property type="match status" value="1"/>
</dbReference>
<comment type="caution">
    <text evidence="22">The sequence shown here is derived from an EMBL/GenBank/DDBJ whole genome shotgun (WGS) entry which is preliminary data.</text>
</comment>
<dbReference type="InterPro" id="IPR003593">
    <property type="entry name" value="AAA+_ATPase"/>
</dbReference>
<dbReference type="SUPFAM" id="SSF90123">
    <property type="entry name" value="ABC transporter transmembrane region"/>
    <property type="match status" value="2"/>
</dbReference>
<dbReference type="FunFam" id="3.40.50.300:FF:000302">
    <property type="entry name" value="ATP-binding cassette subfamily B member 5"/>
    <property type="match status" value="1"/>
</dbReference>
<feature type="compositionally biased region" description="Polar residues" evidence="20">
    <location>
        <begin position="22"/>
        <end position="34"/>
    </location>
</feature>
<reference evidence="22" key="1">
    <citation type="submission" date="2022-03" db="EMBL/GenBank/DDBJ databases">
        <authorList>
            <person name="Martin C."/>
        </authorList>
    </citation>
    <scope>NUCLEOTIDE SEQUENCE</scope>
</reference>
<dbReference type="GO" id="GO:0090374">
    <property type="term" value="P:oligopeptide export from mitochondrion"/>
    <property type="evidence" value="ECO:0007669"/>
    <property type="project" value="TreeGrafter"/>
</dbReference>
<dbReference type="Gene3D" id="1.20.1560.10">
    <property type="entry name" value="ABC transporter type 1, transmembrane domain"/>
    <property type="match status" value="1"/>
</dbReference>
<comment type="subcellular location">
    <subcellularLocation>
        <location evidence="1">Cell membrane</location>
        <topology evidence="1">Multi-pass membrane protein</topology>
    </subcellularLocation>
</comment>
<dbReference type="EC" id="7.6.2.2" evidence="3"/>
<dbReference type="GO" id="GO:0016887">
    <property type="term" value="F:ATP hydrolysis activity"/>
    <property type="evidence" value="ECO:0007669"/>
    <property type="project" value="InterPro"/>
</dbReference>
<dbReference type="Pfam" id="PF00005">
    <property type="entry name" value="ABC_tran"/>
    <property type="match status" value="2"/>
</dbReference>
<sequence>MGKSYDLPPVSDSKHEEWKNGDLSNGTSTHNGVSIPNDDELPPYDRATNTNGVTILPKYADHDPDNYNKEQPNDGKEEKPKAKKLVGFFQLFRFADGLDKVLMIVGTLASIAVGVAFPLNLLVYGQVANLFINDSISASGMNASMAANMTRPDIFNQVSSLSLYFVYIAFGVLICAYMEIAFWTWTAERQTRRIRARVFHSILRQDISWFDTHDVGELNTRLADDITKIHDGIGDKFATFVQWMSTFFAGYILGFILGWKLTLVILALSPLIVLGGGAVGRIMGVFTHKEQQAYAKAGSVAEEVLGNIRTVAAFSGEKKECERYNSNLVAARAVGVKKGLVSGAGIGFVWIVIFGTFALSFWYGAKLVRDGEEGYTGGTILQVFMGVLIGSMSLGHAAPNFENFASARGAATAIFEIIDHEPEIDSSSEEGEKPEKIEGNVEFKDVKFNYPTRPDVNVLTGLDLHINVGSTVALVGASGCGKSTTVQLLQRFYDPFAGKICIDGVDIKDLNPRWLRQQIGVVSQEPILFATTIAENVRYGREGVTQAEIEQAAQEANAHDFIMKLPDKYETLVGERGAQLSGGQKQRVAIARALVRDPRILLLDEATSALDNESEGIVQTALDKARLGRTTLVIAHRLSTIQNADEIVGLADGKVVERGSHAELMEKQGLYYQLVMHQTHIDEDEEEEEIMSLTADLDEENVADQDILRAPSKLSREFSSRGSIRKSQDLIRKGSGRKQHVTLSRPMSAEEEKITIERQEKELEETLPEPSLKRIMRMNAPEWPYIILGCLAAIVTGAIHPAFAIMFSEIIGIFAETDFEKQARLSAMYAAIVAGLGFGAALCNFIQHYFFAVAGEKLTMRLRELAFKAMLRQEIGWFDDHKNQVGALTTRLASDASMVKGATGSRLAVVVQSIANIGVAIVISLVSGWKLALVVMCFLPILILSGAVQTRLYQGLANSDKEALEEGGKVATEAIENIRTVASLTKEEQFEARFNADFTKIYKDGRRGSHIYGITYGICQAVVFFAYAAAFSYGAYLVQQGEMQFAMVFRVMMCIVFGGQSAGRMSSFSPDYKKAKLSAAKLFALYDREPAIGASEVAGRSLEKYEGDLTFEDVRFRYPTRPDVQVLDGLFLRVKPGQSLALVGSSGCGKSTAIQLIERFYDSDSGTVSFGGSDVKELNLQWLRQQIGLVSQEPVLFDTSIAENIAYGDNSRPVTMDEIIEAAKKSNIHKFISELPLGYETNVGDKGAQLSGGQKQRVAIARALIRNPKVLLLDEATSALDTESEKIVQEALDKAQKGRTCIMIAHRLSTIQNADTIAIIRHGHVTELGSHSELMALQGFYYTLHQVSKGRKGGPEISVIN</sequence>
<dbReference type="OrthoDB" id="6500128at2759"/>
<evidence type="ECO:0000256" key="20">
    <source>
        <dbReference type="SAM" id="MobiDB-lite"/>
    </source>
</evidence>
<feature type="transmembrane region" description="Helical" evidence="21">
    <location>
        <begin position="827"/>
        <end position="851"/>
    </location>
</feature>
<evidence type="ECO:0000256" key="21">
    <source>
        <dbReference type="SAM" id="Phobius"/>
    </source>
</evidence>
<evidence type="ECO:0000256" key="15">
    <source>
        <dbReference type="ARBA" id="ARBA00051060"/>
    </source>
</evidence>
<comment type="function">
    <text evidence="16">Energy-dependent efflux transporter responsible for decreased drug accumulation in multidrug-resistant cells. Specifically present in limbal stem cells, where it plays a key role in corneal development and repair.</text>
</comment>
<evidence type="ECO:0000256" key="1">
    <source>
        <dbReference type="ARBA" id="ARBA00004651"/>
    </source>
</evidence>
<comment type="similarity">
    <text evidence="2">Belongs to the ABC transporter superfamily. ABCB family. Multidrug resistance exporter (TC 3.A.1.201) subfamily.</text>
</comment>
<dbReference type="InterPro" id="IPR017871">
    <property type="entry name" value="ABC_transporter-like_CS"/>
</dbReference>
<feature type="transmembrane region" description="Helical" evidence="21">
    <location>
        <begin position="101"/>
        <end position="124"/>
    </location>
</feature>
<evidence type="ECO:0000256" key="12">
    <source>
        <dbReference type="ARBA" id="ARBA00022989"/>
    </source>
</evidence>
<evidence type="ECO:0000256" key="14">
    <source>
        <dbReference type="ARBA" id="ARBA00023180"/>
    </source>
</evidence>
<dbReference type="GO" id="GO:0030154">
    <property type="term" value="P:cell differentiation"/>
    <property type="evidence" value="ECO:0007669"/>
    <property type="project" value="UniProtKB-KW"/>
</dbReference>
<dbReference type="CDD" id="cd03249">
    <property type="entry name" value="ABC_MTABC3_MDL1_MDL2"/>
    <property type="match status" value="2"/>
</dbReference>
<organism evidence="22 23">
    <name type="scientific">Owenia fusiformis</name>
    <name type="common">Polychaete worm</name>
    <dbReference type="NCBI Taxonomy" id="6347"/>
    <lineage>
        <taxon>Eukaryota</taxon>
        <taxon>Metazoa</taxon>
        <taxon>Spiralia</taxon>
        <taxon>Lophotrochozoa</taxon>
        <taxon>Annelida</taxon>
        <taxon>Polychaeta</taxon>
        <taxon>Sedentaria</taxon>
        <taxon>Canalipalpata</taxon>
        <taxon>Sabellida</taxon>
        <taxon>Oweniida</taxon>
        <taxon>Oweniidae</taxon>
        <taxon>Owenia</taxon>
    </lineage>
</organism>
<feature type="transmembrane region" description="Helical" evidence="21">
    <location>
        <begin position="340"/>
        <end position="363"/>
    </location>
</feature>
<dbReference type="PANTHER" id="PTHR43394">
    <property type="entry name" value="ATP-DEPENDENT PERMEASE MDL1, MITOCHONDRIAL"/>
    <property type="match status" value="1"/>
</dbReference>
<evidence type="ECO:0000256" key="18">
    <source>
        <dbReference type="ARBA" id="ARBA00079340"/>
    </source>
</evidence>
<dbReference type="InterPro" id="IPR011527">
    <property type="entry name" value="ABC1_TM_dom"/>
</dbReference>
<keyword evidence="9" id="KW-0221">Differentiation</keyword>
<dbReference type="InterPro" id="IPR036640">
    <property type="entry name" value="ABC1_TM_sf"/>
</dbReference>
<keyword evidence="7" id="KW-0677">Repeat</keyword>
<name>A0A8J1YCP1_OWEFU</name>
<dbReference type="FunFam" id="1.20.1560.10:FF:000046">
    <property type="entry name" value="ATP-binding cassette subfamily B member 11"/>
    <property type="match status" value="1"/>
</dbReference>
<dbReference type="GO" id="GO:0005743">
    <property type="term" value="C:mitochondrial inner membrane"/>
    <property type="evidence" value="ECO:0007669"/>
    <property type="project" value="TreeGrafter"/>
</dbReference>
<evidence type="ECO:0000256" key="19">
    <source>
        <dbReference type="ARBA" id="ARBA00080433"/>
    </source>
</evidence>
<keyword evidence="13 21" id="KW-0472">Membrane</keyword>
<dbReference type="PROSITE" id="PS50929">
    <property type="entry name" value="ABC_TM1F"/>
    <property type="match status" value="2"/>
</dbReference>
<keyword evidence="12 21" id="KW-1133">Transmembrane helix</keyword>
<feature type="compositionally biased region" description="Basic and acidic residues" evidence="20">
    <location>
        <begin position="59"/>
        <end position="79"/>
    </location>
</feature>
<evidence type="ECO:0000256" key="4">
    <source>
        <dbReference type="ARBA" id="ARBA00022448"/>
    </source>
</evidence>
<evidence type="ECO:0000256" key="16">
    <source>
        <dbReference type="ARBA" id="ARBA00059665"/>
    </source>
</evidence>
<evidence type="ECO:0000313" key="22">
    <source>
        <dbReference type="EMBL" id="CAH1803157.1"/>
    </source>
</evidence>
<dbReference type="CDD" id="cd18578">
    <property type="entry name" value="ABC_6TM_Pgp_ABCB1_D2_like"/>
    <property type="match status" value="1"/>
</dbReference>
<dbReference type="SUPFAM" id="SSF52540">
    <property type="entry name" value="P-loop containing nucleoside triphosphate hydrolases"/>
    <property type="match status" value="2"/>
</dbReference>
<feature type="transmembrane region" description="Helical" evidence="21">
    <location>
        <begin position="1011"/>
        <end position="1033"/>
    </location>
</feature>
<comment type="catalytic activity">
    <reaction evidence="15">
        <text>daunorubicin(in) + ATP + H2O = daunorubicin(out) + ADP + phosphate + H(+)</text>
        <dbReference type="Rhea" id="RHEA:33147"/>
        <dbReference type="ChEBI" id="CHEBI:15377"/>
        <dbReference type="ChEBI" id="CHEBI:15378"/>
        <dbReference type="ChEBI" id="CHEBI:30616"/>
        <dbReference type="ChEBI" id="CHEBI:43474"/>
        <dbReference type="ChEBI" id="CHEBI:64677"/>
        <dbReference type="ChEBI" id="CHEBI:456216"/>
        <dbReference type="EC" id="7.6.2.2"/>
    </reaction>
    <physiologicalReaction direction="left-to-right" evidence="15">
        <dbReference type="Rhea" id="RHEA:33148"/>
    </physiologicalReaction>
</comment>
<evidence type="ECO:0000256" key="13">
    <source>
        <dbReference type="ARBA" id="ARBA00023136"/>
    </source>
</evidence>
<evidence type="ECO:0000313" key="23">
    <source>
        <dbReference type="Proteomes" id="UP000749559"/>
    </source>
</evidence>
<evidence type="ECO:0000256" key="17">
    <source>
        <dbReference type="ARBA" id="ARBA00074194"/>
    </source>
</evidence>
<evidence type="ECO:0000256" key="2">
    <source>
        <dbReference type="ARBA" id="ARBA00007577"/>
    </source>
</evidence>
<feature type="transmembrane region" description="Helical" evidence="21">
    <location>
        <begin position="931"/>
        <end position="948"/>
    </location>
</feature>
<keyword evidence="4" id="KW-0813">Transport</keyword>
<dbReference type="CDD" id="cd18577">
    <property type="entry name" value="ABC_6TM_Pgp_ABCB1_D1_like"/>
    <property type="match status" value="1"/>
</dbReference>
<dbReference type="PROSITE" id="PS50893">
    <property type="entry name" value="ABC_TRANSPORTER_2"/>
    <property type="match status" value="2"/>
</dbReference>
<keyword evidence="10" id="KW-0067">ATP-binding</keyword>
<dbReference type="InterPro" id="IPR003439">
    <property type="entry name" value="ABC_transporter-like_ATP-bd"/>
</dbReference>
<feature type="transmembrane region" description="Helical" evidence="21">
    <location>
        <begin position="164"/>
        <end position="185"/>
    </location>
</feature>